<dbReference type="EMBL" id="JARBJD010000131">
    <property type="protein sequence ID" value="KAK2950656.1"/>
    <property type="molecule type" value="Genomic_DNA"/>
</dbReference>
<sequence length="395" mass="45088">MYHPLHTHVFLSDITKIETNCASIQKKKNIVQPNQVVVSGSINTNHSSSTDLPCPDISSRCLPSSPDCSPFLNWTEEAFDSEKEMAVVFRSLVATLRLQPVLDASLEAKAKKLLESVENGLEESADDFLKRFASSSDDSLTEFVQCIVVLLSSPSQVIINASIKMMRSLIDWCSADILLPLIKANLIPQVINTLNPHSLSFAEAEDIHICLMFCITNSLRLATPDCLRRLGINDRNEQQAVRETVLKQVVAHSEKYICHLCVNRFSLVDEDLSTYFLIVLERLLHICPYHQPAMDFVLQMPVTLTIPSCLSFFENDRSIRYFLWNMIDAQREWSKTRGYQRQMRKTMQRLLRMEGVEDVMEEKLRSDRNEFSGRHIVNESIECNNELGMNIQEQG</sequence>
<comment type="caution">
    <text evidence="1">The sequence shown here is derived from an EMBL/GenBank/DDBJ whole genome shotgun (WGS) entry which is preliminary data.</text>
</comment>
<dbReference type="Proteomes" id="UP001281761">
    <property type="component" value="Unassembled WGS sequence"/>
</dbReference>
<proteinExistence type="predicted"/>
<organism evidence="1 2">
    <name type="scientific">Blattamonas nauphoetae</name>
    <dbReference type="NCBI Taxonomy" id="2049346"/>
    <lineage>
        <taxon>Eukaryota</taxon>
        <taxon>Metamonada</taxon>
        <taxon>Preaxostyla</taxon>
        <taxon>Oxymonadida</taxon>
        <taxon>Blattamonas</taxon>
    </lineage>
</organism>
<accession>A0ABQ9XFD6</accession>
<reference evidence="1 2" key="1">
    <citation type="journal article" date="2022" name="bioRxiv">
        <title>Genomics of Preaxostyla Flagellates Illuminates Evolutionary Transitions and the Path Towards Mitochondrial Loss.</title>
        <authorList>
            <person name="Novak L.V.F."/>
            <person name="Treitli S.C."/>
            <person name="Pyrih J."/>
            <person name="Halakuc P."/>
            <person name="Pipaliya S.V."/>
            <person name="Vacek V."/>
            <person name="Brzon O."/>
            <person name="Soukal P."/>
            <person name="Eme L."/>
            <person name="Dacks J.B."/>
            <person name="Karnkowska A."/>
            <person name="Elias M."/>
            <person name="Hampl V."/>
        </authorList>
    </citation>
    <scope>NUCLEOTIDE SEQUENCE [LARGE SCALE GENOMIC DNA]</scope>
    <source>
        <strain evidence="1">NAU3</strain>
        <tissue evidence="1">Gut</tissue>
    </source>
</reference>
<evidence type="ECO:0000313" key="2">
    <source>
        <dbReference type="Proteomes" id="UP001281761"/>
    </source>
</evidence>
<dbReference type="InterPro" id="IPR016024">
    <property type="entry name" value="ARM-type_fold"/>
</dbReference>
<dbReference type="SUPFAM" id="SSF48371">
    <property type="entry name" value="ARM repeat"/>
    <property type="match status" value="1"/>
</dbReference>
<keyword evidence="2" id="KW-1185">Reference proteome</keyword>
<gene>
    <name evidence="1" type="ORF">BLNAU_14327</name>
</gene>
<evidence type="ECO:0000313" key="1">
    <source>
        <dbReference type="EMBL" id="KAK2950656.1"/>
    </source>
</evidence>
<protein>
    <submittedName>
        <fullName evidence="1">Uncharacterized protein</fullName>
    </submittedName>
</protein>
<name>A0ABQ9XFD6_9EUKA</name>